<proteinExistence type="predicted"/>
<reference evidence="1 2" key="1">
    <citation type="submission" date="2021-06" db="EMBL/GenBank/DDBJ databases">
        <title>Caerostris darwini draft genome.</title>
        <authorList>
            <person name="Kono N."/>
            <person name="Arakawa K."/>
        </authorList>
    </citation>
    <scope>NUCLEOTIDE SEQUENCE [LARGE SCALE GENOMIC DNA]</scope>
</reference>
<dbReference type="Proteomes" id="UP001054837">
    <property type="component" value="Unassembled WGS sequence"/>
</dbReference>
<organism evidence="1 2">
    <name type="scientific">Caerostris darwini</name>
    <dbReference type="NCBI Taxonomy" id="1538125"/>
    <lineage>
        <taxon>Eukaryota</taxon>
        <taxon>Metazoa</taxon>
        <taxon>Ecdysozoa</taxon>
        <taxon>Arthropoda</taxon>
        <taxon>Chelicerata</taxon>
        <taxon>Arachnida</taxon>
        <taxon>Araneae</taxon>
        <taxon>Araneomorphae</taxon>
        <taxon>Entelegynae</taxon>
        <taxon>Araneoidea</taxon>
        <taxon>Araneidae</taxon>
        <taxon>Caerostris</taxon>
    </lineage>
</organism>
<sequence>MPSTTKSNVSMKPCIDSSQSNSLLVVQHQQLRQDVQLRGKIPESCGKMTGMLQDISALSGTIGGERTYSPEDCCAPSKHLGAVLLWVGRRRCIVYLHLWRESFVGLPTGHHPNAHSSNTMADATLLREKSEWPSTVQFGGTVQGCPREGDLSSRIEQGLNQRSLQISPFLAKSTP</sequence>
<accession>A0AAV4UKT4</accession>
<evidence type="ECO:0000313" key="2">
    <source>
        <dbReference type="Proteomes" id="UP001054837"/>
    </source>
</evidence>
<comment type="caution">
    <text evidence="1">The sequence shown here is derived from an EMBL/GenBank/DDBJ whole genome shotgun (WGS) entry which is preliminary data.</text>
</comment>
<name>A0AAV4UKT4_9ARAC</name>
<gene>
    <name evidence="1" type="ORF">CDAR_294911</name>
</gene>
<protein>
    <submittedName>
        <fullName evidence="1">Uncharacterized protein</fullName>
    </submittedName>
</protein>
<evidence type="ECO:0000313" key="1">
    <source>
        <dbReference type="EMBL" id="GIY58334.1"/>
    </source>
</evidence>
<dbReference type="EMBL" id="BPLQ01011490">
    <property type="protein sequence ID" value="GIY58334.1"/>
    <property type="molecule type" value="Genomic_DNA"/>
</dbReference>
<keyword evidence="2" id="KW-1185">Reference proteome</keyword>
<dbReference type="AlphaFoldDB" id="A0AAV4UKT4"/>